<dbReference type="WBParaSite" id="JU765_v2.g19328.t1">
    <property type="protein sequence ID" value="JU765_v2.g19328.t1"/>
    <property type="gene ID" value="JU765_v2.g19328"/>
</dbReference>
<name>A0AC34QTV4_9BILA</name>
<evidence type="ECO:0000313" key="2">
    <source>
        <dbReference type="WBParaSite" id="JU765_v2.g19328.t1"/>
    </source>
</evidence>
<accession>A0AC34QTV4</accession>
<proteinExistence type="predicted"/>
<organism evidence="1 2">
    <name type="scientific">Panagrolaimus sp. JU765</name>
    <dbReference type="NCBI Taxonomy" id="591449"/>
    <lineage>
        <taxon>Eukaryota</taxon>
        <taxon>Metazoa</taxon>
        <taxon>Ecdysozoa</taxon>
        <taxon>Nematoda</taxon>
        <taxon>Chromadorea</taxon>
        <taxon>Rhabditida</taxon>
        <taxon>Tylenchina</taxon>
        <taxon>Panagrolaimomorpha</taxon>
        <taxon>Panagrolaimoidea</taxon>
        <taxon>Panagrolaimidae</taxon>
        <taxon>Panagrolaimus</taxon>
    </lineage>
</organism>
<evidence type="ECO:0000313" key="1">
    <source>
        <dbReference type="Proteomes" id="UP000887576"/>
    </source>
</evidence>
<protein>
    <submittedName>
        <fullName evidence="2">Uncharacterized protein</fullName>
    </submittedName>
</protein>
<dbReference type="Proteomes" id="UP000887576">
    <property type="component" value="Unplaced"/>
</dbReference>
<sequence>MTKNGTDDDRFEIPHIFNVFEDYPWLMWVVLVVISVVILALVIIFCCYIIHNKKKVVRRGSHQALSDFDHPTPRHAFSFCFLSRLFLVVFHAIDQKG</sequence>
<reference evidence="2" key="1">
    <citation type="submission" date="2022-11" db="UniProtKB">
        <authorList>
            <consortium name="WormBaseParasite"/>
        </authorList>
    </citation>
    <scope>IDENTIFICATION</scope>
</reference>